<accession>A0ABN8ZK74</accession>
<reference evidence="3" key="1">
    <citation type="submission" date="2023-04" db="EMBL/GenBank/DDBJ databases">
        <authorList>
            <consortium name="ELIXIR-Norway"/>
        </authorList>
    </citation>
    <scope>NUCLEOTIDE SEQUENCE [LARGE SCALE GENOMIC DNA]</scope>
</reference>
<evidence type="ECO:0000313" key="4">
    <source>
        <dbReference type="Proteomes" id="UP001176941"/>
    </source>
</evidence>
<feature type="chain" id="PRO_5045626689" description="Secreted protein" evidence="2">
    <location>
        <begin position="23"/>
        <end position="141"/>
    </location>
</feature>
<sequence>MCMCVCVCVCVCVSRIAPPALPEIPPLAALPWAFSFPPPPGCWGRVVVRPGIQPPMPSSSSEAGGHVDTLPERRLPDPRRRTSVGLGWAEPIMGYVRPPSIPLSYPPAAGAAVRPSEVPPSSLDVGHLSEGGPHWLKGQTV</sequence>
<feature type="region of interest" description="Disordered" evidence="1">
    <location>
        <begin position="53"/>
        <end position="82"/>
    </location>
</feature>
<evidence type="ECO:0000256" key="2">
    <source>
        <dbReference type="SAM" id="SignalP"/>
    </source>
</evidence>
<dbReference type="Proteomes" id="UP001176941">
    <property type="component" value="Chromosome 33"/>
</dbReference>
<evidence type="ECO:0000313" key="3">
    <source>
        <dbReference type="EMBL" id="CAI9173172.1"/>
    </source>
</evidence>
<feature type="compositionally biased region" description="Basic and acidic residues" evidence="1">
    <location>
        <begin position="69"/>
        <end position="80"/>
    </location>
</feature>
<protein>
    <recommendedName>
        <fullName evidence="5">Secreted protein</fullName>
    </recommendedName>
</protein>
<organism evidence="3 4">
    <name type="scientific">Rangifer tarandus platyrhynchus</name>
    <name type="common">Svalbard reindeer</name>
    <dbReference type="NCBI Taxonomy" id="3082113"/>
    <lineage>
        <taxon>Eukaryota</taxon>
        <taxon>Metazoa</taxon>
        <taxon>Chordata</taxon>
        <taxon>Craniata</taxon>
        <taxon>Vertebrata</taxon>
        <taxon>Euteleostomi</taxon>
        <taxon>Mammalia</taxon>
        <taxon>Eutheria</taxon>
        <taxon>Laurasiatheria</taxon>
        <taxon>Artiodactyla</taxon>
        <taxon>Ruminantia</taxon>
        <taxon>Pecora</taxon>
        <taxon>Cervidae</taxon>
        <taxon>Odocoileinae</taxon>
        <taxon>Rangifer</taxon>
    </lineage>
</organism>
<proteinExistence type="predicted"/>
<gene>
    <name evidence="3" type="ORF">MRATA1EN1_LOCUS22134</name>
</gene>
<keyword evidence="4" id="KW-1185">Reference proteome</keyword>
<evidence type="ECO:0008006" key="5">
    <source>
        <dbReference type="Google" id="ProtNLM"/>
    </source>
</evidence>
<name>A0ABN8ZK74_RANTA</name>
<keyword evidence="2" id="KW-0732">Signal</keyword>
<feature type="signal peptide" evidence="2">
    <location>
        <begin position="1"/>
        <end position="22"/>
    </location>
</feature>
<feature type="region of interest" description="Disordered" evidence="1">
    <location>
        <begin position="108"/>
        <end position="141"/>
    </location>
</feature>
<dbReference type="EMBL" id="OX459969">
    <property type="protein sequence ID" value="CAI9173172.1"/>
    <property type="molecule type" value="Genomic_DNA"/>
</dbReference>
<evidence type="ECO:0000256" key="1">
    <source>
        <dbReference type="SAM" id="MobiDB-lite"/>
    </source>
</evidence>